<feature type="compositionally biased region" description="Polar residues" evidence="1">
    <location>
        <begin position="116"/>
        <end position="128"/>
    </location>
</feature>
<keyword evidence="3" id="KW-1185">Reference proteome</keyword>
<gene>
    <name evidence="2" type="ORF">Glove_74g171</name>
</gene>
<dbReference type="STRING" id="1348612.A0A397JBD0"/>
<comment type="caution">
    <text evidence="2">The sequence shown here is derived from an EMBL/GenBank/DDBJ whole genome shotgun (WGS) entry which is preliminary data.</text>
</comment>
<evidence type="ECO:0000313" key="2">
    <source>
        <dbReference type="EMBL" id="RHZ84837.1"/>
    </source>
</evidence>
<feature type="compositionally biased region" description="Basic and acidic residues" evidence="1">
    <location>
        <begin position="99"/>
        <end position="113"/>
    </location>
</feature>
<name>A0A397JBD0_9GLOM</name>
<feature type="region of interest" description="Disordered" evidence="1">
    <location>
        <begin position="99"/>
        <end position="148"/>
    </location>
</feature>
<dbReference type="AlphaFoldDB" id="A0A397JBD0"/>
<dbReference type="Proteomes" id="UP000266861">
    <property type="component" value="Unassembled WGS sequence"/>
</dbReference>
<organism evidence="2 3">
    <name type="scientific">Diversispora epigaea</name>
    <dbReference type="NCBI Taxonomy" id="1348612"/>
    <lineage>
        <taxon>Eukaryota</taxon>
        <taxon>Fungi</taxon>
        <taxon>Fungi incertae sedis</taxon>
        <taxon>Mucoromycota</taxon>
        <taxon>Glomeromycotina</taxon>
        <taxon>Glomeromycetes</taxon>
        <taxon>Diversisporales</taxon>
        <taxon>Diversisporaceae</taxon>
        <taxon>Diversispora</taxon>
    </lineage>
</organism>
<reference evidence="2 3" key="1">
    <citation type="submission" date="2018-08" db="EMBL/GenBank/DDBJ databases">
        <title>Genome and evolution of the arbuscular mycorrhizal fungus Diversispora epigaea (formerly Glomus versiforme) and its bacterial endosymbionts.</title>
        <authorList>
            <person name="Sun X."/>
            <person name="Fei Z."/>
            <person name="Harrison M."/>
        </authorList>
    </citation>
    <scope>NUCLEOTIDE SEQUENCE [LARGE SCALE GENOMIC DNA]</scope>
    <source>
        <strain evidence="2 3">IT104</strain>
    </source>
</reference>
<accession>A0A397JBD0</accession>
<dbReference type="EMBL" id="PQFF01000070">
    <property type="protein sequence ID" value="RHZ84837.1"/>
    <property type="molecule type" value="Genomic_DNA"/>
</dbReference>
<proteinExistence type="predicted"/>
<evidence type="ECO:0000256" key="1">
    <source>
        <dbReference type="SAM" id="MobiDB-lite"/>
    </source>
</evidence>
<protein>
    <submittedName>
        <fullName evidence="2">Uncharacterized protein</fullName>
    </submittedName>
</protein>
<evidence type="ECO:0000313" key="3">
    <source>
        <dbReference type="Proteomes" id="UP000266861"/>
    </source>
</evidence>
<sequence length="148" mass="16821">MLNDQLTINTLRELNSRLAFEITELRKENVEIPELKKKFSKVEAENIKLKAENVKLKQALEEHKSRFMKLEQNNKDIAVENAELKARVAKLEQKQLQTDEKNNFIVKSDDNAKGIDQSSVNTTSTKMKNSNDISASNISDNTSNSDAI</sequence>
<feature type="compositionally biased region" description="Low complexity" evidence="1">
    <location>
        <begin position="130"/>
        <end position="148"/>
    </location>
</feature>
<dbReference type="OrthoDB" id="2420808at2759"/>